<comment type="caution">
    <text evidence="1">The sequence shown here is derived from an EMBL/GenBank/DDBJ whole genome shotgun (WGS) entry which is preliminary data.</text>
</comment>
<keyword evidence="2" id="KW-1185">Reference proteome</keyword>
<dbReference type="Proteomes" id="UP001216253">
    <property type="component" value="Unassembled WGS sequence"/>
</dbReference>
<dbReference type="Pfam" id="PF11964">
    <property type="entry name" value="SpoIIAA-like"/>
    <property type="match status" value="1"/>
</dbReference>
<evidence type="ECO:0000313" key="1">
    <source>
        <dbReference type="EMBL" id="MDE8651475.1"/>
    </source>
</evidence>
<dbReference type="Gene3D" id="3.40.50.10600">
    <property type="entry name" value="SpoIIaa-like domains"/>
    <property type="match status" value="1"/>
</dbReference>
<protein>
    <submittedName>
        <fullName evidence="1">STAS/SEC14 domain-containing protein</fullName>
    </submittedName>
</protein>
<dbReference type="InterPro" id="IPR021866">
    <property type="entry name" value="SpoIIAA-like"/>
</dbReference>
<organism evidence="1 2">
    <name type="scientific">Novosphingobium album</name>
    <name type="common">ex Liu et al. 2023</name>
    <dbReference type="NCBI Taxonomy" id="3031130"/>
    <lineage>
        <taxon>Bacteria</taxon>
        <taxon>Pseudomonadati</taxon>
        <taxon>Pseudomonadota</taxon>
        <taxon>Alphaproteobacteria</taxon>
        <taxon>Sphingomonadales</taxon>
        <taxon>Sphingomonadaceae</taxon>
        <taxon>Novosphingobium</taxon>
    </lineage>
</organism>
<evidence type="ECO:0000313" key="2">
    <source>
        <dbReference type="Proteomes" id="UP001216253"/>
    </source>
</evidence>
<gene>
    <name evidence="1" type="ORF">PYV00_07050</name>
</gene>
<name>A0ABT5WN52_9SPHN</name>
<accession>A0ABT5WN52</accession>
<sequence>MPWLGSRARSSAPRPETLRVVSNGDADIFAFEVDGRIAQESIAAFQAHLSPLVERGGSLKLLGRIRHYDGFDPAILVDPKYLELKLSLLRQVSHYAVVGGPDWMARAITLLAPLLRMELRHFGEADEDAARAWLSSTNGSE</sequence>
<dbReference type="RefSeq" id="WP_275227573.1">
    <property type="nucleotide sequence ID" value="NZ_JARESE010000018.1"/>
</dbReference>
<proteinExistence type="predicted"/>
<dbReference type="EMBL" id="JARESE010000018">
    <property type="protein sequence ID" value="MDE8651475.1"/>
    <property type="molecule type" value="Genomic_DNA"/>
</dbReference>
<dbReference type="InterPro" id="IPR038396">
    <property type="entry name" value="SpoIIAA-like_sf"/>
</dbReference>
<reference evidence="1 2" key="1">
    <citation type="submission" date="2023-03" db="EMBL/GenBank/DDBJ databases">
        <title>NovoSphingobium album sp. nov. isolated from polycyclic aromatic hydrocarbons- and heavy-metal polluted soil.</title>
        <authorList>
            <person name="Liu Z."/>
            <person name="Wang K."/>
        </authorList>
    </citation>
    <scope>NUCLEOTIDE SEQUENCE [LARGE SCALE GENOMIC DNA]</scope>
    <source>
        <strain evidence="1 2">H3SJ31-1</strain>
    </source>
</reference>
<dbReference type="InterPro" id="IPR036513">
    <property type="entry name" value="STAS_dom_sf"/>
</dbReference>
<dbReference type="SUPFAM" id="SSF52091">
    <property type="entry name" value="SpoIIaa-like"/>
    <property type="match status" value="1"/>
</dbReference>